<organism evidence="1 2">
    <name type="scientific">Salix dunnii</name>
    <dbReference type="NCBI Taxonomy" id="1413687"/>
    <lineage>
        <taxon>Eukaryota</taxon>
        <taxon>Viridiplantae</taxon>
        <taxon>Streptophyta</taxon>
        <taxon>Embryophyta</taxon>
        <taxon>Tracheophyta</taxon>
        <taxon>Spermatophyta</taxon>
        <taxon>Magnoliopsida</taxon>
        <taxon>eudicotyledons</taxon>
        <taxon>Gunneridae</taxon>
        <taxon>Pentapetalae</taxon>
        <taxon>rosids</taxon>
        <taxon>fabids</taxon>
        <taxon>Malpighiales</taxon>
        <taxon>Salicaceae</taxon>
        <taxon>Saliceae</taxon>
        <taxon>Salix</taxon>
    </lineage>
</organism>
<comment type="caution">
    <text evidence="1">The sequence shown here is derived from an EMBL/GenBank/DDBJ whole genome shotgun (WGS) entry which is preliminary data.</text>
</comment>
<proteinExistence type="predicted"/>
<keyword evidence="2" id="KW-1185">Reference proteome</keyword>
<gene>
    <name evidence="1" type="ORF">SADUNF_Sadunf12G0008100</name>
</gene>
<evidence type="ECO:0000313" key="1">
    <source>
        <dbReference type="EMBL" id="KAF9671066.1"/>
    </source>
</evidence>
<dbReference type="Proteomes" id="UP000657918">
    <property type="component" value="Unassembled WGS sequence"/>
</dbReference>
<reference evidence="1 2" key="1">
    <citation type="submission" date="2020-10" db="EMBL/GenBank/DDBJ databases">
        <title>Plant Genome Project.</title>
        <authorList>
            <person name="Zhang R.-G."/>
        </authorList>
    </citation>
    <scope>NUCLEOTIDE SEQUENCE [LARGE SCALE GENOMIC DNA]</scope>
    <source>
        <strain evidence="1">FAFU-HL-1</strain>
        <tissue evidence="1">Leaf</tissue>
    </source>
</reference>
<name>A0A835JKF0_9ROSI</name>
<accession>A0A835JKF0</accession>
<sequence length="201" mass="22743">MCDIRSCLDSRPGMPIAILFLNYKMLRFHKKIEIVSPFKQAVPCMENVWNKRHTCMETDSFTWNSISSSFSSNYSSSTHHQALSVLQFKQSFSIDSYASSEDCQYPSTNHGNRVQTVACEMGSLVTRKPALALVDRATDSEGHNRIHHTRPDPFELIVKTFRSLGTVVEDNPCVKDPFDVIVKKGQLRSCAVYQEKISGDD</sequence>
<protein>
    <submittedName>
        <fullName evidence="1">Uncharacterized protein</fullName>
    </submittedName>
</protein>
<evidence type="ECO:0000313" key="2">
    <source>
        <dbReference type="Proteomes" id="UP000657918"/>
    </source>
</evidence>
<dbReference type="AlphaFoldDB" id="A0A835JKF0"/>
<dbReference type="EMBL" id="JADGMS010000012">
    <property type="protein sequence ID" value="KAF9671066.1"/>
    <property type="molecule type" value="Genomic_DNA"/>
</dbReference>